<organism evidence="2 3">
    <name type="scientific">Drechmeria coniospora</name>
    <name type="common">Nematophagous fungus</name>
    <name type="synonym">Meria coniospora</name>
    <dbReference type="NCBI Taxonomy" id="98403"/>
    <lineage>
        <taxon>Eukaryota</taxon>
        <taxon>Fungi</taxon>
        <taxon>Dikarya</taxon>
        <taxon>Ascomycota</taxon>
        <taxon>Pezizomycotina</taxon>
        <taxon>Sordariomycetes</taxon>
        <taxon>Hypocreomycetidae</taxon>
        <taxon>Hypocreales</taxon>
        <taxon>Ophiocordycipitaceae</taxon>
        <taxon>Drechmeria</taxon>
    </lineage>
</organism>
<dbReference type="Proteomes" id="UP000076580">
    <property type="component" value="Chromosome 03"/>
</dbReference>
<name>A0A151GFU6_DRECN</name>
<feature type="domain" description="C2H2-type" evidence="1">
    <location>
        <begin position="186"/>
        <end position="207"/>
    </location>
</feature>
<evidence type="ECO:0000313" key="3">
    <source>
        <dbReference type="Proteomes" id="UP000076580"/>
    </source>
</evidence>
<dbReference type="AlphaFoldDB" id="A0A151GFU6"/>
<dbReference type="InParanoid" id="A0A151GFU6"/>
<comment type="caution">
    <text evidence="2">The sequence shown here is derived from an EMBL/GenBank/DDBJ whole genome shotgun (WGS) entry which is preliminary data.</text>
</comment>
<dbReference type="GeneID" id="63720585"/>
<dbReference type="EMBL" id="LAYC01000003">
    <property type="protein sequence ID" value="KYK55977.1"/>
    <property type="molecule type" value="Genomic_DNA"/>
</dbReference>
<protein>
    <submittedName>
        <fullName evidence="2">Zinc finger protein</fullName>
    </submittedName>
</protein>
<dbReference type="STRING" id="98403.A0A151GFU6"/>
<reference evidence="2 3" key="1">
    <citation type="journal article" date="2016" name="Sci. Rep.">
        <title>Insights into Adaptations to a Near-Obligate Nematode Endoparasitic Lifestyle from the Finished Genome of Drechmeria coniospora.</title>
        <authorList>
            <person name="Zhang L."/>
            <person name="Zhou Z."/>
            <person name="Guo Q."/>
            <person name="Fokkens L."/>
            <person name="Miskei M."/>
            <person name="Pocsi I."/>
            <person name="Zhang W."/>
            <person name="Chen M."/>
            <person name="Wang L."/>
            <person name="Sun Y."/>
            <person name="Donzelli B.G."/>
            <person name="Gibson D.M."/>
            <person name="Nelson D.R."/>
            <person name="Luo J.G."/>
            <person name="Rep M."/>
            <person name="Liu H."/>
            <person name="Yang S."/>
            <person name="Wang J."/>
            <person name="Krasnoff S.B."/>
            <person name="Xu Y."/>
            <person name="Molnar I."/>
            <person name="Lin M."/>
        </authorList>
    </citation>
    <scope>NUCLEOTIDE SEQUENCE [LARGE SCALE GENOMIC DNA]</scope>
    <source>
        <strain evidence="2 3">ARSEF 6962</strain>
    </source>
</reference>
<proteinExistence type="predicted"/>
<sequence>MSASVPDSLRDLDHAVRQLLRQQADIHTTFDASMAVQQKLTLPRSLKCYATSRVFFSSLSIVRSWIPWNLCVNTQQTPRQDSPLGLTTMLDITTTPCMASFDAEHVATPLIMNLAEKQRDDHAQVHTSLPKRDPDVFIAGSPPMSSSKPPSWQVEAGARGITPPRDAWRCTAGGQHGQGSATVNCSKCPHPDCDRIVKDLASHLVTHKEVRPEKCPIASCRYHTKGFARKYVKNRHALTHYRGTMVCPFCPGPGNPCEKEFMRADVFERHLANSHNVELMPPNSRGFGRLANLLPEAANKEQNHEGCGLEETSQEAQCSICRVPFAAAQEFYEHLDECVLSVIMPPVTAATATVSLWQS</sequence>
<keyword evidence="3" id="KW-1185">Reference proteome</keyword>
<dbReference type="SMART" id="SM00355">
    <property type="entry name" value="ZnF_C2H2"/>
    <property type="match status" value="3"/>
</dbReference>
<gene>
    <name evidence="2" type="ORF">DCS_07942</name>
</gene>
<dbReference type="RefSeq" id="XP_040655329.1">
    <property type="nucleotide sequence ID" value="XM_040805225.1"/>
</dbReference>
<dbReference type="InterPro" id="IPR013087">
    <property type="entry name" value="Znf_C2H2_type"/>
</dbReference>
<evidence type="ECO:0000259" key="1">
    <source>
        <dbReference type="SMART" id="SM00355"/>
    </source>
</evidence>
<accession>A0A151GFU6</accession>
<feature type="domain" description="C2H2-type" evidence="1">
    <location>
        <begin position="213"/>
        <end position="240"/>
    </location>
</feature>
<evidence type="ECO:0000313" key="2">
    <source>
        <dbReference type="EMBL" id="KYK55977.1"/>
    </source>
</evidence>
<feature type="domain" description="C2H2-type" evidence="1">
    <location>
        <begin position="245"/>
        <end position="275"/>
    </location>
</feature>